<organism evidence="1">
    <name type="scientific">Siphoviridae sp. ctxMM9</name>
    <dbReference type="NCBI Taxonomy" id="2827973"/>
    <lineage>
        <taxon>Viruses</taxon>
        <taxon>Duplodnaviria</taxon>
        <taxon>Heunggongvirae</taxon>
        <taxon>Uroviricota</taxon>
        <taxon>Caudoviricetes</taxon>
    </lineage>
</organism>
<dbReference type="EMBL" id="BK032759">
    <property type="protein sequence ID" value="DAF58846.1"/>
    <property type="molecule type" value="Genomic_DNA"/>
</dbReference>
<reference evidence="1" key="1">
    <citation type="journal article" date="2021" name="Proc. Natl. Acad. Sci. U.S.A.">
        <title>A Catalog of Tens of Thousands of Viruses from Human Metagenomes Reveals Hidden Associations with Chronic Diseases.</title>
        <authorList>
            <person name="Tisza M.J."/>
            <person name="Buck C.B."/>
        </authorList>
    </citation>
    <scope>NUCLEOTIDE SEQUENCE</scope>
    <source>
        <strain evidence="1">CtxMM9</strain>
    </source>
</reference>
<accession>A0A8S5T6H8</accession>
<protein>
    <submittedName>
        <fullName evidence="1">Uncharacterized protein</fullName>
    </submittedName>
</protein>
<proteinExistence type="predicted"/>
<evidence type="ECO:0000313" key="1">
    <source>
        <dbReference type="EMBL" id="DAF58846.1"/>
    </source>
</evidence>
<sequence length="77" mass="9373">MENYLLNVVESYRVETVEEALFLRDKFSEDPAYEITSFTYTTKYDKKNDEEYQLVKVKKEMTPEKNPQRVVKINYEY</sequence>
<name>A0A8S5T6H8_9CAUD</name>